<reference evidence="1 2" key="1">
    <citation type="submission" date="2023-04" db="EMBL/GenBank/DDBJ databases">
        <title>A long-awaited taxogenomic arrangement of the family Halomonadaceae.</title>
        <authorList>
            <person name="De La Haba R."/>
            <person name="Chuvochina M."/>
            <person name="Wittouck S."/>
            <person name="Arahal D.R."/>
            <person name="Sanchez-Porro C."/>
            <person name="Hugenholtz P."/>
            <person name="Ventosa A."/>
        </authorList>
    </citation>
    <scope>NUCLEOTIDE SEQUENCE [LARGE SCALE GENOMIC DNA]</scope>
    <source>
        <strain evidence="1 2">DSM 26770</strain>
    </source>
</reference>
<proteinExistence type="predicted"/>
<evidence type="ECO:0000313" key="1">
    <source>
        <dbReference type="EMBL" id="MDR5905768.1"/>
    </source>
</evidence>
<comment type="caution">
    <text evidence="1">The sequence shown here is derived from an EMBL/GenBank/DDBJ whole genome shotgun (WGS) entry which is preliminary data.</text>
</comment>
<dbReference type="EMBL" id="JARWAM010000007">
    <property type="protein sequence ID" value="MDR5905768.1"/>
    <property type="molecule type" value="Genomic_DNA"/>
</dbReference>
<dbReference type="RefSeq" id="WP_309720925.1">
    <property type="nucleotide sequence ID" value="NZ_JARWAM010000007.1"/>
</dbReference>
<evidence type="ECO:0000313" key="2">
    <source>
        <dbReference type="Proteomes" id="UP001251374"/>
    </source>
</evidence>
<protein>
    <submittedName>
        <fullName evidence="1">Uncharacterized protein</fullName>
    </submittedName>
</protein>
<dbReference type="Proteomes" id="UP001251374">
    <property type="component" value="Unassembled WGS sequence"/>
</dbReference>
<gene>
    <name evidence="1" type="ORF">QC821_10825</name>
</gene>
<name>A0ABU1HFF4_9GAMM</name>
<accession>A0ABU1HFF4</accession>
<sequence>MLDWLKRTKLPDVWAIKQIDDDLLHVCGRGQLESRERSAKALQALQENRFEGAIRMRDSALVLNTRLFVALAPVDDLILIDNSQAEWHGQRYRISWVPQRCWIYDGRLTATLTQLNGAPQRVSVEDVSAIRDKAAAGEGDESGSLFAALDALETLPPRNNDPERRQ</sequence>
<organism evidence="1 2">
    <name type="scientific">Franzmannia qiaohouensis</name>
    <dbReference type="NCBI Taxonomy" id="1329370"/>
    <lineage>
        <taxon>Bacteria</taxon>
        <taxon>Pseudomonadati</taxon>
        <taxon>Pseudomonadota</taxon>
        <taxon>Gammaproteobacteria</taxon>
        <taxon>Oceanospirillales</taxon>
        <taxon>Halomonadaceae</taxon>
        <taxon>Franzmannia</taxon>
    </lineage>
</organism>
<keyword evidence="2" id="KW-1185">Reference proteome</keyword>